<name>A0A9D4MYW1_DREPO</name>
<gene>
    <name evidence="1" type="ORF">DPMN_009818</name>
    <name evidence="2" type="ORF">DPMN_009873</name>
</gene>
<keyword evidence="3" id="KW-1185">Reference proteome</keyword>
<organism evidence="2 3">
    <name type="scientific">Dreissena polymorpha</name>
    <name type="common">Zebra mussel</name>
    <name type="synonym">Mytilus polymorpha</name>
    <dbReference type="NCBI Taxonomy" id="45954"/>
    <lineage>
        <taxon>Eukaryota</taxon>
        <taxon>Metazoa</taxon>
        <taxon>Spiralia</taxon>
        <taxon>Lophotrochozoa</taxon>
        <taxon>Mollusca</taxon>
        <taxon>Bivalvia</taxon>
        <taxon>Autobranchia</taxon>
        <taxon>Heteroconchia</taxon>
        <taxon>Euheterodonta</taxon>
        <taxon>Imparidentia</taxon>
        <taxon>Neoheterodontei</taxon>
        <taxon>Myida</taxon>
        <taxon>Dreissenoidea</taxon>
        <taxon>Dreissenidae</taxon>
        <taxon>Dreissena</taxon>
    </lineage>
</organism>
<reference evidence="2" key="2">
    <citation type="submission" date="2020-11" db="EMBL/GenBank/DDBJ databases">
        <authorList>
            <person name="McCartney M.A."/>
            <person name="Auch B."/>
            <person name="Kono T."/>
            <person name="Mallez S."/>
            <person name="Becker A."/>
            <person name="Gohl D.M."/>
            <person name="Silverstein K.A.T."/>
            <person name="Koren S."/>
            <person name="Bechman K.B."/>
            <person name="Herman A."/>
            <person name="Abrahante J.E."/>
            <person name="Garbe J."/>
        </authorList>
    </citation>
    <scope>NUCLEOTIDE SEQUENCE</scope>
    <source>
        <strain evidence="2">Duluth1</strain>
        <tissue evidence="2">Whole animal</tissue>
    </source>
</reference>
<evidence type="ECO:0000313" key="3">
    <source>
        <dbReference type="Proteomes" id="UP000828390"/>
    </source>
</evidence>
<evidence type="ECO:0000313" key="1">
    <source>
        <dbReference type="EMBL" id="KAH3885819.1"/>
    </source>
</evidence>
<comment type="caution">
    <text evidence="2">The sequence shown here is derived from an EMBL/GenBank/DDBJ whole genome shotgun (WGS) entry which is preliminary data.</text>
</comment>
<dbReference type="AlphaFoldDB" id="A0A9D4MYW1"/>
<proteinExistence type="predicted"/>
<dbReference type="Proteomes" id="UP000828390">
    <property type="component" value="Unassembled WGS sequence"/>
</dbReference>
<dbReference type="EMBL" id="JAIWYP010000001">
    <property type="protein sequence ID" value="KAH3885819.1"/>
    <property type="molecule type" value="Genomic_DNA"/>
</dbReference>
<protein>
    <submittedName>
        <fullName evidence="2">Uncharacterized protein</fullName>
    </submittedName>
</protein>
<reference evidence="2" key="1">
    <citation type="journal article" date="2019" name="bioRxiv">
        <title>The Genome of the Zebra Mussel, Dreissena polymorpha: A Resource for Invasive Species Research.</title>
        <authorList>
            <person name="McCartney M.A."/>
            <person name="Auch B."/>
            <person name="Kono T."/>
            <person name="Mallez S."/>
            <person name="Zhang Y."/>
            <person name="Obille A."/>
            <person name="Becker A."/>
            <person name="Abrahante J.E."/>
            <person name="Garbe J."/>
            <person name="Badalamenti J.P."/>
            <person name="Herman A."/>
            <person name="Mangelson H."/>
            <person name="Liachko I."/>
            <person name="Sullivan S."/>
            <person name="Sone E.D."/>
            <person name="Koren S."/>
            <person name="Silverstein K.A.T."/>
            <person name="Beckman K.B."/>
            <person name="Gohl D.M."/>
        </authorList>
    </citation>
    <scope>NUCLEOTIDE SEQUENCE</scope>
    <source>
        <strain evidence="2">Duluth1</strain>
        <tissue evidence="2">Whole animal</tissue>
    </source>
</reference>
<dbReference type="EMBL" id="JAIWYP010000001">
    <property type="protein sequence ID" value="KAH3885875.1"/>
    <property type="molecule type" value="Genomic_DNA"/>
</dbReference>
<sequence>MKLGQKICPNDTSIIDTDDCVVYQENNSEDDCRILQNDLIKLAGWEKQRGMDFHPV</sequence>
<evidence type="ECO:0000313" key="2">
    <source>
        <dbReference type="EMBL" id="KAH3885875.1"/>
    </source>
</evidence>
<accession>A0A9D4MYW1</accession>